<name>A0A5D3DSW4_CUCMM</name>
<feature type="region of interest" description="Disordered" evidence="1">
    <location>
        <begin position="75"/>
        <end position="96"/>
    </location>
</feature>
<dbReference type="AlphaFoldDB" id="A0A5D3DSW4"/>
<accession>A0A5D3DSW4</accession>
<gene>
    <name evidence="2" type="ORF">E5676_scaffold313G003040</name>
</gene>
<dbReference type="Proteomes" id="UP000321947">
    <property type="component" value="Unassembled WGS sequence"/>
</dbReference>
<comment type="caution">
    <text evidence="2">The sequence shown here is derived from an EMBL/GenBank/DDBJ whole genome shotgun (WGS) entry which is preliminary data.</text>
</comment>
<evidence type="ECO:0000256" key="1">
    <source>
        <dbReference type="SAM" id="MobiDB-lite"/>
    </source>
</evidence>
<evidence type="ECO:0000313" key="3">
    <source>
        <dbReference type="Proteomes" id="UP000321947"/>
    </source>
</evidence>
<protein>
    <submittedName>
        <fullName evidence="2">Putative mitochondrial protein</fullName>
    </submittedName>
</protein>
<proteinExistence type="predicted"/>
<organism evidence="2 3">
    <name type="scientific">Cucumis melo var. makuwa</name>
    <name type="common">Oriental melon</name>
    <dbReference type="NCBI Taxonomy" id="1194695"/>
    <lineage>
        <taxon>Eukaryota</taxon>
        <taxon>Viridiplantae</taxon>
        <taxon>Streptophyta</taxon>
        <taxon>Embryophyta</taxon>
        <taxon>Tracheophyta</taxon>
        <taxon>Spermatophyta</taxon>
        <taxon>Magnoliopsida</taxon>
        <taxon>eudicotyledons</taxon>
        <taxon>Gunneridae</taxon>
        <taxon>Pentapetalae</taxon>
        <taxon>rosids</taxon>
        <taxon>fabids</taxon>
        <taxon>Cucurbitales</taxon>
        <taxon>Cucurbitaceae</taxon>
        <taxon>Benincaseae</taxon>
        <taxon>Cucumis</taxon>
    </lineage>
</organism>
<dbReference type="EMBL" id="SSTD01003373">
    <property type="protein sequence ID" value="TYK26654.1"/>
    <property type="molecule type" value="Genomic_DNA"/>
</dbReference>
<feature type="compositionally biased region" description="Polar residues" evidence="1">
    <location>
        <begin position="75"/>
        <end position="87"/>
    </location>
</feature>
<evidence type="ECO:0000313" key="2">
    <source>
        <dbReference type="EMBL" id="TYK26654.1"/>
    </source>
</evidence>
<sequence>MSKASTQSMIKQRKEGIFITLEKYAKNIAKKFVLDKSQQKRTPAATHVKITKDSDGESIDHKLYRNIFVPTLGQPSTTNENIGQSGYSPPVRSPIQTSSPVDVQQSVLNPNPVGIFGVKIPIPLPQFFSSLLVHLNVEILTPNDASGPDAKTLSLSYKLFPGSHVPDVQHDMKPYRNPICLILMM</sequence>
<reference evidence="2 3" key="1">
    <citation type="submission" date="2019-08" db="EMBL/GenBank/DDBJ databases">
        <title>Draft genome sequences of two oriental melons (Cucumis melo L. var makuwa).</title>
        <authorList>
            <person name="Kwon S.-Y."/>
        </authorList>
    </citation>
    <scope>NUCLEOTIDE SEQUENCE [LARGE SCALE GENOMIC DNA]</scope>
    <source>
        <strain evidence="3">cv. Chang Bougi</strain>
        <tissue evidence="2">Leaf</tissue>
    </source>
</reference>